<dbReference type="SUPFAM" id="SSF56300">
    <property type="entry name" value="Metallo-dependent phosphatases"/>
    <property type="match status" value="1"/>
</dbReference>
<dbReference type="InterPro" id="IPR004843">
    <property type="entry name" value="Calcineurin-like_PHP"/>
</dbReference>
<accession>A0A6I4MB36</accession>
<dbReference type="RefSeq" id="WP_151595983.1">
    <property type="nucleotide sequence ID" value="NZ_WBMS02000019.1"/>
</dbReference>
<comment type="caution">
    <text evidence="2">The sequence shown here is derived from an EMBL/GenBank/DDBJ whole genome shotgun (WGS) entry which is preliminary data.</text>
</comment>
<proteinExistence type="predicted"/>
<evidence type="ECO:0000313" key="2">
    <source>
        <dbReference type="EMBL" id="MWA03448.1"/>
    </source>
</evidence>
<gene>
    <name evidence="2" type="ORF">F8568_024325</name>
</gene>
<reference evidence="2" key="1">
    <citation type="submission" date="2019-12" db="EMBL/GenBank/DDBJ databases">
        <title>Actinomadura physcomitrii sp. nov., a novel actinomycete isolated from moss [Physcomitrium sphaericum (Ludw) Fuernr].</title>
        <authorList>
            <person name="Zhuang X."/>
        </authorList>
    </citation>
    <scope>NUCLEOTIDE SEQUENCE [LARGE SCALE GENOMIC DNA]</scope>
    <source>
        <strain evidence="2">LD22</strain>
    </source>
</reference>
<keyword evidence="3" id="KW-1185">Reference proteome</keyword>
<dbReference type="Proteomes" id="UP000462055">
    <property type="component" value="Unassembled WGS sequence"/>
</dbReference>
<evidence type="ECO:0000259" key="1">
    <source>
        <dbReference type="Pfam" id="PF00149"/>
    </source>
</evidence>
<dbReference type="GO" id="GO:0016787">
    <property type="term" value="F:hydrolase activity"/>
    <property type="evidence" value="ECO:0007669"/>
    <property type="project" value="InterPro"/>
</dbReference>
<dbReference type="EMBL" id="WBMS02000019">
    <property type="protein sequence ID" value="MWA03448.1"/>
    <property type="molecule type" value="Genomic_DNA"/>
</dbReference>
<evidence type="ECO:0000313" key="3">
    <source>
        <dbReference type="Proteomes" id="UP000462055"/>
    </source>
</evidence>
<dbReference type="InterPro" id="IPR029052">
    <property type="entry name" value="Metallo-depent_PP-like"/>
</dbReference>
<sequence>MCAEQAAAPENSRASEAGAGWACGKPGTFWDLLPEHVPDFSWRRPRILWRSRNDVVARLFGDPSNAIRRRAVAALRERGTPAAFTVHRSEEEFSFALLGDTGEGDRSQYAVVPPLLHATAGTDFMVVASDVIYPTGDAGDYPEKFYRPYRDYPAPIYAVPGNHDWYDGLRGFLHVFCGLDADCSPHWRGPLSFIPRLFWRHSGDVDRSALAEARSLYRGAPGQQAGQPGPYWAIDTPSLRIIGIDTGITGGIDREQGEWLRGVSAGPKPKMLVTGKPLYVDDEHHPGPIEGGGTVDEIVRDPAHNYVLAVGGDIHNYQRYPVKVDGTGRVVQYLVSGGGGAFMHATHTIPRARVVEEKDFRCYPLRGDSLSRYSRLYGRWTRMPGLFDLTPEEATAVIRSRVGIAPGRGYDGLQPSRRARFVAFVLGVPRGGRRRPRFLRLPVRKMPQRFRSEMADWDSPPFFKSFLRLDVTASELRVRCFAATGCGDHEAAPPVEDEVTIPLR</sequence>
<dbReference type="Pfam" id="PF00149">
    <property type="entry name" value="Metallophos"/>
    <property type="match status" value="1"/>
</dbReference>
<organism evidence="2 3">
    <name type="scientific">Actinomadura physcomitrii</name>
    <dbReference type="NCBI Taxonomy" id="2650748"/>
    <lineage>
        <taxon>Bacteria</taxon>
        <taxon>Bacillati</taxon>
        <taxon>Actinomycetota</taxon>
        <taxon>Actinomycetes</taxon>
        <taxon>Streptosporangiales</taxon>
        <taxon>Thermomonosporaceae</taxon>
        <taxon>Actinomadura</taxon>
    </lineage>
</organism>
<protein>
    <submittedName>
        <fullName evidence="2">Metallophosphoesterase</fullName>
    </submittedName>
</protein>
<feature type="domain" description="Calcineurin-like phosphoesterase" evidence="1">
    <location>
        <begin position="94"/>
        <end position="177"/>
    </location>
</feature>
<name>A0A6I4MB36_9ACTN</name>
<dbReference type="Gene3D" id="3.60.21.10">
    <property type="match status" value="1"/>
</dbReference>
<dbReference type="PANTHER" id="PTHR34211">
    <property type="entry name" value="CALCINEURIN-LIKE METALLO-PHOSPHOESTERASE SUPERFAMILY PROTEIN"/>
    <property type="match status" value="1"/>
</dbReference>
<dbReference type="PANTHER" id="PTHR34211:SF3">
    <property type="entry name" value="CALCINEURIN-LIKE METALLO-PHOSPHOESTERASE SUPERFAMILY PROTEIN"/>
    <property type="match status" value="1"/>
</dbReference>
<dbReference type="AlphaFoldDB" id="A0A6I4MB36"/>